<sequence>KTCTGIMRVASTQRKIKFRPLKLILASAYATNGQKIIFPNTAINAKKELFKNHLKIGYS</sequence>
<gene>
    <name evidence="1" type="ORF">RYX45_22215</name>
</gene>
<accession>A0AAJ2NSN7</accession>
<comment type="caution">
    <text evidence="1">The sequence shown here is derived from an EMBL/GenBank/DDBJ whole genome shotgun (WGS) entry which is preliminary data.</text>
</comment>
<dbReference type="RefSeq" id="WP_323468007.1">
    <property type="nucleotide sequence ID" value="NZ_JAWJAY010000608.1"/>
</dbReference>
<protein>
    <submittedName>
        <fullName evidence="1">Uncharacterized protein</fullName>
    </submittedName>
</protein>
<organism evidence="1 2">
    <name type="scientific">Alkalihalophilus pseudofirmus</name>
    <name type="common">Bacillus pseudofirmus</name>
    <dbReference type="NCBI Taxonomy" id="79885"/>
    <lineage>
        <taxon>Bacteria</taxon>
        <taxon>Bacillati</taxon>
        <taxon>Bacillota</taxon>
        <taxon>Bacilli</taxon>
        <taxon>Bacillales</taxon>
        <taxon>Bacillaceae</taxon>
        <taxon>Alkalihalophilus</taxon>
    </lineage>
</organism>
<dbReference type="Proteomes" id="UP001285636">
    <property type="component" value="Unassembled WGS sequence"/>
</dbReference>
<reference evidence="1" key="1">
    <citation type="submission" date="2023-10" db="EMBL/GenBank/DDBJ databases">
        <title>Screening of Alkalihalophilus pseudofirmusBZ-TG-HK211 and Its Alleviation of Salt Stress on Rapeseed Growth.</title>
        <authorList>
            <person name="Zhao B."/>
            <person name="Guo T."/>
        </authorList>
    </citation>
    <scope>NUCLEOTIDE SEQUENCE</scope>
    <source>
        <strain evidence="1">BZ-TG-HK211</strain>
    </source>
</reference>
<name>A0AAJ2NSN7_ALKPS</name>
<feature type="non-terminal residue" evidence="1">
    <location>
        <position position="1"/>
    </location>
</feature>
<evidence type="ECO:0000313" key="1">
    <source>
        <dbReference type="EMBL" id="MDV2887886.1"/>
    </source>
</evidence>
<dbReference type="EMBL" id="JAWJAY010000608">
    <property type="protein sequence ID" value="MDV2887886.1"/>
    <property type="molecule type" value="Genomic_DNA"/>
</dbReference>
<dbReference type="AlphaFoldDB" id="A0AAJ2NSN7"/>
<evidence type="ECO:0000313" key="2">
    <source>
        <dbReference type="Proteomes" id="UP001285636"/>
    </source>
</evidence>
<proteinExistence type="predicted"/>